<keyword evidence="7 14" id="KW-0808">Transferase</keyword>
<evidence type="ECO:0000256" key="4">
    <source>
        <dbReference type="ARBA" id="ARBA00022490"/>
    </source>
</evidence>
<dbReference type="GO" id="GO:0002935">
    <property type="term" value="F:tRNA (adenine(37)-C2)-methyltransferase activity"/>
    <property type="evidence" value="ECO:0007669"/>
    <property type="project" value="UniProtKB-UniRule"/>
</dbReference>
<dbReference type="Proteomes" id="UP000297225">
    <property type="component" value="Unassembled WGS sequence"/>
</dbReference>
<feature type="binding site" evidence="14">
    <location>
        <position position="112"/>
    </location>
    <ligand>
        <name>[4Fe-4S] cluster</name>
        <dbReference type="ChEBI" id="CHEBI:49883"/>
        <note>4Fe-4S-S-AdoMet</note>
    </ligand>
</feature>
<dbReference type="InterPro" id="IPR048641">
    <property type="entry name" value="RlmN_N"/>
</dbReference>
<evidence type="ECO:0000256" key="1">
    <source>
        <dbReference type="ARBA" id="ARBA00004496"/>
    </source>
</evidence>
<dbReference type="GO" id="GO:0030488">
    <property type="term" value="P:tRNA methylation"/>
    <property type="evidence" value="ECO:0007669"/>
    <property type="project" value="UniProtKB-UniRule"/>
</dbReference>
<dbReference type="EMBL" id="SPNC01000104">
    <property type="protein sequence ID" value="TFH94587.1"/>
    <property type="molecule type" value="Genomic_DNA"/>
</dbReference>
<keyword evidence="9 14" id="KW-0819">tRNA processing</keyword>
<feature type="active site" description="Proton acceptor" evidence="14">
    <location>
        <position position="92"/>
    </location>
</feature>
<dbReference type="InterPro" id="IPR058240">
    <property type="entry name" value="rSAM_sf"/>
</dbReference>
<reference evidence="15 16" key="1">
    <citation type="submission" date="2019-03" db="EMBL/GenBank/DDBJ databases">
        <title>Porphyromonas levii Isolated from the Uterus of Dairy Cows.</title>
        <authorList>
            <person name="Francis A.M."/>
        </authorList>
    </citation>
    <scope>NUCLEOTIDE SEQUENCE [LARGE SCALE GENOMIC DNA]</scope>
    <source>
        <strain evidence="15 16">AF5678</strain>
    </source>
</reference>
<dbReference type="InterPro" id="IPR027492">
    <property type="entry name" value="RNA_MTrfase_RlmN"/>
</dbReference>
<dbReference type="PROSITE" id="PS51918">
    <property type="entry name" value="RADICAL_SAM"/>
    <property type="match status" value="1"/>
</dbReference>
<proteinExistence type="inferred from homology"/>
<dbReference type="InterPro" id="IPR004383">
    <property type="entry name" value="rRNA_lsu_MTrfase_RlmN/Cfr"/>
</dbReference>
<evidence type="ECO:0000256" key="10">
    <source>
        <dbReference type="ARBA" id="ARBA00022723"/>
    </source>
</evidence>
<comment type="caution">
    <text evidence="15">The sequence shown here is derived from an EMBL/GenBank/DDBJ whole genome shotgun (WGS) entry which is preliminary data.</text>
</comment>
<feature type="binding site" evidence="14">
    <location>
        <begin position="157"/>
        <end position="158"/>
    </location>
    <ligand>
        <name>S-adenosyl-L-methionine</name>
        <dbReference type="ChEBI" id="CHEBI:59789"/>
    </ligand>
</feature>
<feature type="binding site" evidence="14">
    <location>
        <position position="189"/>
    </location>
    <ligand>
        <name>S-adenosyl-L-methionine</name>
        <dbReference type="ChEBI" id="CHEBI:59789"/>
    </ligand>
</feature>
<dbReference type="NCBIfam" id="TIGR00048">
    <property type="entry name" value="rRNA_mod_RlmN"/>
    <property type="match status" value="1"/>
</dbReference>
<dbReference type="SFLD" id="SFLDF00275">
    <property type="entry name" value="adenosine_C2_methyltransferase"/>
    <property type="match status" value="1"/>
</dbReference>
<feature type="binding site" evidence="14">
    <location>
        <position position="287"/>
    </location>
    <ligand>
        <name>S-adenosyl-L-methionine</name>
        <dbReference type="ChEBI" id="CHEBI:59789"/>
    </ligand>
</feature>
<comment type="subcellular location">
    <subcellularLocation>
        <location evidence="1 14">Cytoplasm</location>
    </subcellularLocation>
</comment>
<dbReference type="AlphaFoldDB" id="A0A4Y8WNT5"/>
<dbReference type="SFLD" id="SFLDG01062">
    <property type="entry name" value="methyltransferase_(Class_A)"/>
    <property type="match status" value="1"/>
</dbReference>
<comment type="function">
    <text evidence="14">Specifically methylates position 2 of adenine 2503 in 23S rRNA and position 2 of adenine 37 in tRNAs.</text>
</comment>
<dbReference type="HAMAP" id="MF_01849">
    <property type="entry name" value="RNA_methyltr_RlmN"/>
    <property type="match status" value="1"/>
</dbReference>
<dbReference type="SFLD" id="SFLDS00029">
    <property type="entry name" value="Radical_SAM"/>
    <property type="match status" value="1"/>
</dbReference>
<name>A0A4Y8WNT5_9PORP</name>
<dbReference type="GO" id="GO:0070040">
    <property type="term" value="F:rRNA (adenine(2503)-C2-)-methyltransferase activity"/>
    <property type="evidence" value="ECO:0007669"/>
    <property type="project" value="UniProtKB-UniRule"/>
</dbReference>
<evidence type="ECO:0000313" key="15">
    <source>
        <dbReference type="EMBL" id="TFH94587.1"/>
    </source>
</evidence>
<keyword evidence="8 14" id="KW-0949">S-adenosyl-L-methionine</keyword>
<comment type="catalytic activity">
    <reaction evidence="14">
        <text>adenosine(37) in tRNA + 2 reduced [2Fe-2S]-[ferredoxin] + 2 S-adenosyl-L-methionine = 2-methyladenosine(37) in tRNA + 5'-deoxyadenosine + L-methionine + 2 oxidized [2Fe-2S]-[ferredoxin] + S-adenosyl-L-homocysteine</text>
        <dbReference type="Rhea" id="RHEA:43332"/>
        <dbReference type="Rhea" id="RHEA-COMP:10000"/>
        <dbReference type="Rhea" id="RHEA-COMP:10001"/>
        <dbReference type="Rhea" id="RHEA-COMP:10162"/>
        <dbReference type="Rhea" id="RHEA-COMP:10485"/>
        <dbReference type="ChEBI" id="CHEBI:17319"/>
        <dbReference type="ChEBI" id="CHEBI:33737"/>
        <dbReference type="ChEBI" id="CHEBI:33738"/>
        <dbReference type="ChEBI" id="CHEBI:57844"/>
        <dbReference type="ChEBI" id="CHEBI:57856"/>
        <dbReference type="ChEBI" id="CHEBI:59789"/>
        <dbReference type="ChEBI" id="CHEBI:74411"/>
        <dbReference type="ChEBI" id="CHEBI:74497"/>
        <dbReference type="EC" id="2.1.1.192"/>
    </reaction>
</comment>
<dbReference type="SUPFAM" id="SSF102114">
    <property type="entry name" value="Radical SAM enzymes"/>
    <property type="match status" value="1"/>
</dbReference>
<evidence type="ECO:0000256" key="12">
    <source>
        <dbReference type="ARBA" id="ARBA00023014"/>
    </source>
</evidence>
<dbReference type="GO" id="GO:0019843">
    <property type="term" value="F:rRNA binding"/>
    <property type="evidence" value="ECO:0007669"/>
    <property type="project" value="UniProtKB-UniRule"/>
</dbReference>
<evidence type="ECO:0000256" key="13">
    <source>
        <dbReference type="ARBA" id="ARBA00023157"/>
    </source>
</evidence>
<dbReference type="CDD" id="cd01335">
    <property type="entry name" value="Radical_SAM"/>
    <property type="match status" value="1"/>
</dbReference>
<comment type="miscellaneous">
    <text evidence="14">Reaction proceeds by a ping-pong mechanism involving intermediate methylation of a conserved cysteine residue.</text>
</comment>
<keyword evidence="6 14" id="KW-0489">Methyltransferase</keyword>
<keyword evidence="16" id="KW-1185">Reference proteome</keyword>
<evidence type="ECO:0000256" key="11">
    <source>
        <dbReference type="ARBA" id="ARBA00023004"/>
    </source>
</evidence>
<dbReference type="GO" id="GO:0070475">
    <property type="term" value="P:rRNA base methylation"/>
    <property type="evidence" value="ECO:0007669"/>
    <property type="project" value="UniProtKB-UniRule"/>
</dbReference>
<dbReference type="InterPro" id="IPR040072">
    <property type="entry name" value="Methyltransferase_A"/>
</dbReference>
<feature type="binding site" evidence="14">
    <location>
        <begin position="211"/>
        <end position="213"/>
    </location>
    <ligand>
        <name>S-adenosyl-L-methionine</name>
        <dbReference type="ChEBI" id="CHEBI:59789"/>
    </ligand>
</feature>
<dbReference type="GO" id="GO:0046872">
    <property type="term" value="F:metal ion binding"/>
    <property type="evidence" value="ECO:0007669"/>
    <property type="project" value="UniProtKB-KW"/>
</dbReference>
<protein>
    <recommendedName>
        <fullName evidence="14">Probable dual-specificity RNA methyltransferase RlmN</fullName>
        <ecNumber evidence="14">2.1.1.192</ecNumber>
    </recommendedName>
    <alternativeName>
        <fullName evidence="14">23S rRNA (adenine(2503)-C(2))-methyltransferase</fullName>
    </alternativeName>
    <alternativeName>
        <fullName evidence="14">23S rRNA m2A2503 methyltransferase</fullName>
    </alternativeName>
    <alternativeName>
        <fullName evidence="14">Ribosomal RNA large subunit methyltransferase N</fullName>
    </alternativeName>
    <alternativeName>
        <fullName evidence="14">tRNA (adenine(37)-C(2))-methyltransferase</fullName>
    </alternativeName>
    <alternativeName>
        <fullName evidence="14">tRNA m2A37 methyltransferase</fullName>
    </alternativeName>
</protein>
<keyword evidence="11 14" id="KW-0408">Iron</keyword>
<organism evidence="15 16">
    <name type="scientific">Porphyromonas levii</name>
    <dbReference type="NCBI Taxonomy" id="28114"/>
    <lineage>
        <taxon>Bacteria</taxon>
        <taxon>Pseudomonadati</taxon>
        <taxon>Bacteroidota</taxon>
        <taxon>Bacteroidia</taxon>
        <taxon>Bacteroidales</taxon>
        <taxon>Porphyromonadaceae</taxon>
        <taxon>Porphyromonas</taxon>
    </lineage>
</organism>
<evidence type="ECO:0000256" key="9">
    <source>
        <dbReference type="ARBA" id="ARBA00022694"/>
    </source>
</evidence>
<feature type="binding site" evidence="14">
    <location>
        <position position="116"/>
    </location>
    <ligand>
        <name>[4Fe-4S] cluster</name>
        <dbReference type="ChEBI" id="CHEBI:49883"/>
        <note>4Fe-4S-S-AdoMet</note>
    </ligand>
</feature>
<evidence type="ECO:0000256" key="5">
    <source>
        <dbReference type="ARBA" id="ARBA00022552"/>
    </source>
</evidence>
<dbReference type="PIRSF" id="PIRSF006004">
    <property type="entry name" value="CHP00048"/>
    <property type="match status" value="1"/>
</dbReference>
<keyword evidence="10 14" id="KW-0479">Metal-binding</keyword>
<comment type="cofactor">
    <cofactor evidence="14">
        <name>[4Fe-4S] cluster</name>
        <dbReference type="ChEBI" id="CHEBI:49883"/>
    </cofactor>
    <text evidence="14">Binds 1 [4Fe-4S] cluster. The cluster is coordinated with 3 cysteines and an exchangeable S-adenosyl-L-methionine.</text>
</comment>
<evidence type="ECO:0000313" key="16">
    <source>
        <dbReference type="Proteomes" id="UP000297225"/>
    </source>
</evidence>
<dbReference type="Gene3D" id="1.10.150.530">
    <property type="match status" value="1"/>
</dbReference>
<feature type="binding site" evidence="14">
    <location>
        <position position="119"/>
    </location>
    <ligand>
        <name>[4Fe-4S] cluster</name>
        <dbReference type="ChEBI" id="CHEBI:49883"/>
        <note>4Fe-4S-S-AdoMet</note>
    </ligand>
</feature>
<dbReference type="InterPro" id="IPR007197">
    <property type="entry name" value="rSAM"/>
</dbReference>
<dbReference type="Gene3D" id="3.20.20.70">
    <property type="entry name" value="Aldolase class I"/>
    <property type="match status" value="1"/>
</dbReference>
<evidence type="ECO:0000256" key="7">
    <source>
        <dbReference type="ARBA" id="ARBA00022679"/>
    </source>
</evidence>
<evidence type="ECO:0000256" key="8">
    <source>
        <dbReference type="ARBA" id="ARBA00022691"/>
    </source>
</evidence>
<evidence type="ECO:0000256" key="2">
    <source>
        <dbReference type="ARBA" id="ARBA00007544"/>
    </source>
</evidence>
<sequence>MNTILGKTLAQLEELVKGLGQPRFRGRQIAEWLYQKRVTSFDEMTNLPKELRQKLSESYTIGRTAPALTQTSSDRTEKYLFPLLANPELQFETVYIPDGDRATLCVSSQVGCKMNCSFCATGKMGWLANLTSADIINQVLSMPYPDELTNMVFMGMGEPLDNYSAVAQVIEILTADYGFGWSPKRITVSTIGVKEGLKKLLSEQSVHVAISIHNAIPEERLALMPVEKAFPISTVINTLKGYDFSGQRRLSFEYILFEGINDSKLHAERLIALLRPLDCRVNLIRYHAIPGIPYHTPSAEKVQWFEDQLNNRGLRTTTRRSRGEDISAACGMLSTENEGEASQPAKGGAPIETSL</sequence>
<keyword evidence="3 14" id="KW-0004">4Fe-4S</keyword>
<keyword evidence="4 14" id="KW-0963">Cytoplasm</keyword>
<dbReference type="RefSeq" id="WP_134849691.1">
    <property type="nucleotide sequence ID" value="NZ_CP197400.1"/>
</dbReference>
<comment type="catalytic activity">
    <reaction evidence="14">
        <text>adenosine(2503) in 23S rRNA + 2 reduced [2Fe-2S]-[ferredoxin] + 2 S-adenosyl-L-methionine = 2-methyladenosine(2503) in 23S rRNA + 5'-deoxyadenosine + L-methionine + 2 oxidized [2Fe-2S]-[ferredoxin] + S-adenosyl-L-homocysteine</text>
        <dbReference type="Rhea" id="RHEA:42916"/>
        <dbReference type="Rhea" id="RHEA-COMP:10000"/>
        <dbReference type="Rhea" id="RHEA-COMP:10001"/>
        <dbReference type="Rhea" id="RHEA-COMP:10152"/>
        <dbReference type="Rhea" id="RHEA-COMP:10282"/>
        <dbReference type="ChEBI" id="CHEBI:17319"/>
        <dbReference type="ChEBI" id="CHEBI:33737"/>
        <dbReference type="ChEBI" id="CHEBI:33738"/>
        <dbReference type="ChEBI" id="CHEBI:57844"/>
        <dbReference type="ChEBI" id="CHEBI:57856"/>
        <dbReference type="ChEBI" id="CHEBI:59789"/>
        <dbReference type="ChEBI" id="CHEBI:74411"/>
        <dbReference type="ChEBI" id="CHEBI:74497"/>
        <dbReference type="EC" id="2.1.1.192"/>
    </reaction>
</comment>
<keyword evidence="13 14" id="KW-1015">Disulfide bond</keyword>
<gene>
    <name evidence="14 15" type="primary">rlmN</name>
    <name evidence="15" type="ORF">E4P47_06830</name>
</gene>
<dbReference type="PANTHER" id="PTHR30544">
    <property type="entry name" value="23S RRNA METHYLTRANSFERASE"/>
    <property type="match status" value="1"/>
</dbReference>
<evidence type="ECO:0000256" key="14">
    <source>
        <dbReference type="HAMAP-Rule" id="MF_01849"/>
    </source>
</evidence>
<evidence type="ECO:0000256" key="3">
    <source>
        <dbReference type="ARBA" id="ARBA00022485"/>
    </source>
</evidence>
<dbReference type="InterPro" id="IPR013785">
    <property type="entry name" value="Aldolase_TIM"/>
</dbReference>
<dbReference type="Pfam" id="PF21016">
    <property type="entry name" value="RlmN_N"/>
    <property type="match status" value="1"/>
</dbReference>
<dbReference type="OrthoDB" id="9793973at2"/>
<comment type="similarity">
    <text evidence="2 14">Belongs to the radical SAM superfamily. RlmN family.</text>
</comment>
<dbReference type="PANTHER" id="PTHR30544:SF5">
    <property type="entry name" value="RADICAL SAM CORE DOMAIN-CONTAINING PROTEIN"/>
    <property type="match status" value="1"/>
</dbReference>
<comment type="caution">
    <text evidence="14">Lacks conserved residue(s) required for the propagation of feature annotation.</text>
</comment>
<keyword evidence="5 14" id="KW-0698">rRNA processing</keyword>
<dbReference type="STRING" id="1122973.GCA_000379925_01745"/>
<dbReference type="EC" id="2.1.1.192" evidence="14"/>
<keyword evidence="12 14" id="KW-0411">Iron-sulfur</keyword>
<dbReference type="GO" id="GO:0051539">
    <property type="term" value="F:4 iron, 4 sulfur cluster binding"/>
    <property type="evidence" value="ECO:0007669"/>
    <property type="project" value="UniProtKB-UniRule"/>
</dbReference>
<dbReference type="Pfam" id="PF04055">
    <property type="entry name" value="Radical_SAM"/>
    <property type="match status" value="1"/>
</dbReference>
<evidence type="ECO:0000256" key="6">
    <source>
        <dbReference type="ARBA" id="ARBA00022603"/>
    </source>
</evidence>
<dbReference type="GO" id="GO:0000049">
    <property type="term" value="F:tRNA binding"/>
    <property type="evidence" value="ECO:0007669"/>
    <property type="project" value="UniProtKB-UniRule"/>
</dbReference>
<feature type="active site" description="S-methylcysteine intermediate" evidence="14">
    <location>
        <position position="330"/>
    </location>
</feature>
<dbReference type="GO" id="GO:0005737">
    <property type="term" value="C:cytoplasm"/>
    <property type="evidence" value="ECO:0007669"/>
    <property type="project" value="UniProtKB-SubCell"/>
</dbReference>
<accession>A0A4Y8WNT5</accession>